<evidence type="ECO:0000313" key="14">
    <source>
        <dbReference type="Proteomes" id="UP000308528"/>
    </source>
</evidence>
<dbReference type="SUPFAM" id="SSF56935">
    <property type="entry name" value="Porins"/>
    <property type="match status" value="1"/>
</dbReference>
<dbReference type="GO" id="GO:0009279">
    <property type="term" value="C:cell outer membrane"/>
    <property type="evidence" value="ECO:0007669"/>
    <property type="project" value="UniProtKB-SubCell"/>
</dbReference>
<dbReference type="InterPro" id="IPR036942">
    <property type="entry name" value="Beta-barrel_TonB_sf"/>
</dbReference>
<evidence type="ECO:0000259" key="12">
    <source>
        <dbReference type="Pfam" id="PF14905"/>
    </source>
</evidence>
<keyword evidence="6 8" id="KW-0472">Membrane</keyword>
<comment type="caution">
    <text evidence="13">The sequence shown here is derived from an EMBL/GenBank/DDBJ whole genome shotgun (WGS) entry which is preliminary data.</text>
</comment>
<dbReference type="InterPro" id="IPR037066">
    <property type="entry name" value="Plug_dom_sf"/>
</dbReference>
<feature type="domain" description="TonB-dependent receptor plug" evidence="11">
    <location>
        <begin position="158"/>
        <end position="247"/>
    </location>
</feature>
<keyword evidence="4 8" id="KW-0812">Transmembrane</keyword>
<evidence type="ECO:0000256" key="7">
    <source>
        <dbReference type="ARBA" id="ARBA00023237"/>
    </source>
</evidence>
<keyword evidence="5 10" id="KW-0732">Signal</keyword>
<keyword evidence="3 8" id="KW-1134">Transmembrane beta strand</keyword>
<keyword evidence="2 8" id="KW-0813">Transport</keyword>
<feature type="chain" id="PRO_5020468022" evidence="10">
    <location>
        <begin position="24"/>
        <end position="867"/>
    </location>
</feature>
<dbReference type="PANTHER" id="PTHR30069:SF29">
    <property type="entry name" value="HEMOGLOBIN AND HEMOGLOBIN-HAPTOGLOBIN-BINDING PROTEIN 1-RELATED"/>
    <property type="match status" value="1"/>
</dbReference>
<evidence type="ECO:0000256" key="3">
    <source>
        <dbReference type="ARBA" id="ARBA00022452"/>
    </source>
</evidence>
<dbReference type="PROSITE" id="PS52016">
    <property type="entry name" value="TONB_DEPENDENT_REC_3"/>
    <property type="match status" value="1"/>
</dbReference>
<dbReference type="PANTHER" id="PTHR30069">
    <property type="entry name" value="TONB-DEPENDENT OUTER MEMBRANE RECEPTOR"/>
    <property type="match status" value="1"/>
</dbReference>
<dbReference type="GO" id="GO:0044718">
    <property type="term" value="P:siderophore transmembrane transport"/>
    <property type="evidence" value="ECO:0007669"/>
    <property type="project" value="TreeGrafter"/>
</dbReference>
<feature type="region of interest" description="Disordered" evidence="9">
    <location>
        <begin position="813"/>
        <end position="867"/>
    </location>
</feature>
<dbReference type="InterPro" id="IPR008969">
    <property type="entry name" value="CarboxyPept-like_regulatory"/>
</dbReference>
<dbReference type="RefSeq" id="WP_136458197.1">
    <property type="nucleotide sequence ID" value="NZ_SRSF01000002.1"/>
</dbReference>
<evidence type="ECO:0000256" key="2">
    <source>
        <dbReference type="ARBA" id="ARBA00022448"/>
    </source>
</evidence>
<evidence type="ECO:0000256" key="8">
    <source>
        <dbReference type="PROSITE-ProRule" id="PRU01360"/>
    </source>
</evidence>
<dbReference type="Pfam" id="PF07715">
    <property type="entry name" value="Plug"/>
    <property type="match status" value="1"/>
</dbReference>
<dbReference type="Gene3D" id="2.40.170.20">
    <property type="entry name" value="TonB-dependent receptor, beta-barrel domain"/>
    <property type="match status" value="1"/>
</dbReference>
<keyword evidence="14" id="KW-1185">Reference proteome</keyword>
<reference evidence="13 14" key="1">
    <citation type="submission" date="2019-04" db="EMBL/GenBank/DDBJ databases">
        <title>Lewinella litorea sp. nov., isolated from a marine sand.</title>
        <authorList>
            <person name="Yoon J.-H."/>
        </authorList>
    </citation>
    <scope>NUCLEOTIDE SEQUENCE [LARGE SCALE GENOMIC DNA]</scope>
    <source>
        <strain evidence="13 14">HSMS-39</strain>
    </source>
</reference>
<feature type="compositionally biased region" description="Low complexity" evidence="9">
    <location>
        <begin position="839"/>
        <end position="859"/>
    </location>
</feature>
<comment type="similarity">
    <text evidence="8">Belongs to the TonB-dependent receptor family.</text>
</comment>
<evidence type="ECO:0000256" key="5">
    <source>
        <dbReference type="ARBA" id="ARBA00022729"/>
    </source>
</evidence>
<evidence type="ECO:0000259" key="11">
    <source>
        <dbReference type="Pfam" id="PF07715"/>
    </source>
</evidence>
<dbReference type="OrthoDB" id="8764943at2"/>
<feature type="compositionally biased region" description="Gly residues" evidence="9">
    <location>
        <begin position="827"/>
        <end position="838"/>
    </location>
</feature>
<evidence type="ECO:0000313" key="13">
    <source>
        <dbReference type="EMBL" id="THH40691.1"/>
    </source>
</evidence>
<dbReference type="Pfam" id="PF13620">
    <property type="entry name" value="CarboxypepD_reg"/>
    <property type="match status" value="1"/>
</dbReference>
<dbReference type="Gene3D" id="2.170.130.10">
    <property type="entry name" value="TonB-dependent receptor, plug domain"/>
    <property type="match status" value="1"/>
</dbReference>
<dbReference type="Pfam" id="PF14905">
    <property type="entry name" value="OMP_b-brl_3"/>
    <property type="match status" value="1"/>
</dbReference>
<gene>
    <name evidence="13" type="ORF">E4021_08150</name>
</gene>
<evidence type="ECO:0000256" key="9">
    <source>
        <dbReference type="SAM" id="MobiDB-lite"/>
    </source>
</evidence>
<sequence length="867" mass="94063">MKTRLYPRFIFLFSLLLTGVALAALPVGADAGATAFSLRGKAWLPAAGSITGTVTDANDGSPVAYATVSLYTAAAELVNGTLTDEAGRFTVTDVADGTYRVEITFLGYEKISVPDVTVAGGKATAIGNVTLGASAELLEEVTVTGQRALIEEKVDRLVYNAEQDQLSKGGDASDVLRRVPLLQVDLEGNVSLRGNSNIRVLINNKPSTIIASSVADAMKMIPADQIKSVEVITSPSAKYDAEGSGGIINIITKKNSLAGYFLNVDTGVGLRGSNLGLNGSYRKGKFGLTLGGFGRAFYNDAETSLLQQFTDSRSEQFGQASDNGMFGRYNLGLDYDITDRQFLSGGIRFGLRNFNRDQLQTTSVYANEQPLSTFLRDIESERTGNSIDLNLDYLFVIKPGRELSVSTLYSTTDENTNFVSSNLDGRETVLSRLQNLNNSNNEEITLQTDYIHPIGETQIVEAGAKGILRQVNSDFRYLSAEGQDPFSADGLRPAGQLDYGQDIVAAYGAYTLSLPGEMTVKAGLRYEQTRIQATQNLETIEIPDYANLVPSLNLSKRVGESTTVKAAYSRRIQRPWLRQLNPNVNLENTQNIEVGNPLLRPELTDNYELGYSSMVGKTYLNLSLFGRNTSNAINEVRTPIDSLEGTLLTTYENIGKEQAVGINAFLNLYLTNRWTVNGGFDVDYARLEGQVTGADGISVTQTNAGLNYGGRLMSQLKLNHGWSAQAFTFMRGRRVQLQGSRGGFGMYALGVSKEFNEGRGTIGLSAENFAGRGWTLRSELETPNFTQVREDLLLNRNIKLTFSYKFGELEADRARRKTRGVSNDDLMGGGDDNGGGGAAAAPTQTRRAAARRSAAPAPTKSDKKKNE</sequence>
<feature type="domain" description="Outer membrane protein beta-barrel" evidence="12">
    <location>
        <begin position="398"/>
        <end position="804"/>
    </location>
</feature>
<name>A0A4S4NQP0_9BACT</name>
<evidence type="ECO:0000256" key="10">
    <source>
        <dbReference type="SAM" id="SignalP"/>
    </source>
</evidence>
<dbReference type="InterPro" id="IPR041700">
    <property type="entry name" value="OMP_b-brl_3"/>
</dbReference>
<dbReference type="SUPFAM" id="SSF49464">
    <property type="entry name" value="Carboxypeptidase regulatory domain-like"/>
    <property type="match status" value="1"/>
</dbReference>
<dbReference type="AlphaFoldDB" id="A0A4S4NQP0"/>
<evidence type="ECO:0000256" key="4">
    <source>
        <dbReference type="ARBA" id="ARBA00022692"/>
    </source>
</evidence>
<dbReference type="InterPro" id="IPR039426">
    <property type="entry name" value="TonB-dep_rcpt-like"/>
</dbReference>
<dbReference type="Gene3D" id="2.60.40.1120">
    <property type="entry name" value="Carboxypeptidase-like, regulatory domain"/>
    <property type="match status" value="1"/>
</dbReference>
<proteinExistence type="inferred from homology"/>
<accession>A0A4S4NQP0</accession>
<feature type="signal peptide" evidence="10">
    <location>
        <begin position="1"/>
        <end position="23"/>
    </location>
</feature>
<evidence type="ECO:0000256" key="6">
    <source>
        <dbReference type="ARBA" id="ARBA00023136"/>
    </source>
</evidence>
<keyword evidence="13" id="KW-0675">Receptor</keyword>
<comment type="subcellular location">
    <subcellularLocation>
        <location evidence="1 8">Cell outer membrane</location>
        <topology evidence="1 8">Multi-pass membrane protein</topology>
    </subcellularLocation>
</comment>
<dbReference type="Proteomes" id="UP000308528">
    <property type="component" value="Unassembled WGS sequence"/>
</dbReference>
<organism evidence="13 14">
    <name type="scientific">Neolewinella litorea</name>
    <dbReference type="NCBI Taxonomy" id="2562452"/>
    <lineage>
        <taxon>Bacteria</taxon>
        <taxon>Pseudomonadati</taxon>
        <taxon>Bacteroidota</taxon>
        <taxon>Saprospiria</taxon>
        <taxon>Saprospirales</taxon>
        <taxon>Lewinellaceae</taxon>
        <taxon>Neolewinella</taxon>
    </lineage>
</organism>
<evidence type="ECO:0000256" key="1">
    <source>
        <dbReference type="ARBA" id="ARBA00004571"/>
    </source>
</evidence>
<keyword evidence="7 8" id="KW-0998">Cell outer membrane</keyword>
<dbReference type="GO" id="GO:0015344">
    <property type="term" value="F:siderophore uptake transmembrane transporter activity"/>
    <property type="evidence" value="ECO:0007669"/>
    <property type="project" value="TreeGrafter"/>
</dbReference>
<protein>
    <submittedName>
        <fullName evidence="13">TonB-dependent receptor</fullName>
    </submittedName>
</protein>
<dbReference type="InterPro" id="IPR012910">
    <property type="entry name" value="Plug_dom"/>
</dbReference>
<dbReference type="EMBL" id="SRSF01000002">
    <property type="protein sequence ID" value="THH40691.1"/>
    <property type="molecule type" value="Genomic_DNA"/>
</dbReference>